<organism evidence="7">
    <name type="scientific">Oppiella nova</name>
    <dbReference type="NCBI Taxonomy" id="334625"/>
    <lineage>
        <taxon>Eukaryota</taxon>
        <taxon>Metazoa</taxon>
        <taxon>Ecdysozoa</taxon>
        <taxon>Arthropoda</taxon>
        <taxon>Chelicerata</taxon>
        <taxon>Arachnida</taxon>
        <taxon>Acari</taxon>
        <taxon>Acariformes</taxon>
        <taxon>Sarcoptiformes</taxon>
        <taxon>Oribatida</taxon>
        <taxon>Brachypylina</taxon>
        <taxon>Oppioidea</taxon>
        <taxon>Oppiidae</taxon>
        <taxon>Oppiella</taxon>
    </lineage>
</organism>
<comment type="subcellular location">
    <subcellularLocation>
        <location evidence="1">Nucleus</location>
    </subcellularLocation>
</comment>
<keyword evidence="8" id="KW-1185">Reference proteome</keyword>
<dbReference type="Proteomes" id="UP000728032">
    <property type="component" value="Unassembled WGS sequence"/>
</dbReference>
<dbReference type="SUPFAM" id="SSF54211">
    <property type="entry name" value="Ribosomal protein S5 domain 2-like"/>
    <property type="match status" value="1"/>
</dbReference>
<dbReference type="GO" id="GO:0071028">
    <property type="term" value="P:nuclear mRNA surveillance"/>
    <property type="evidence" value="ECO:0007669"/>
    <property type="project" value="TreeGrafter"/>
</dbReference>
<dbReference type="Gene3D" id="3.30.230.70">
    <property type="entry name" value="GHMP Kinase, N-terminal domain"/>
    <property type="match status" value="1"/>
</dbReference>
<keyword evidence="3" id="KW-0698">rRNA processing</keyword>
<dbReference type="GO" id="GO:0071051">
    <property type="term" value="P:poly(A)-dependent snoRNA 3'-end processing"/>
    <property type="evidence" value="ECO:0007669"/>
    <property type="project" value="TreeGrafter"/>
</dbReference>
<name>A0A7R9QG16_9ACAR</name>
<reference evidence="7" key="1">
    <citation type="submission" date="2020-11" db="EMBL/GenBank/DDBJ databases">
        <authorList>
            <person name="Tran Van P."/>
        </authorList>
    </citation>
    <scope>NUCLEOTIDE SEQUENCE</scope>
</reference>
<evidence type="ECO:0000259" key="6">
    <source>
        <dbReference type="Pfam" id="PF01138"/>
    </source>
</evidence>
<dbReference type="CDD" id="cd11372">
    <property type="entry name" value="RNase_PH_RRP46"/>
    <property type="match status" value="1"/>
</dbReference>
<evidence type="ECO:0000256" key="2">
    <source>
        <dbReference type="ARBA" id="ARBA00006678"/>
    </source>
</evidence>
<dbReference type="EMBL" id="CAJPVJ010001598">
    <property type="protein sequence ID" value="CAG2165003.1"/>
    <property type="molecule type" value="Genomic_DNA"/>
</dbReference>
<evidence type="ECO:0000313" key="8">
    <source>
        <dbReference type="Proteomes" id="UP000728032"/>
    </source>
</evidence>
<dbReference type="Pfam" id="PF01138">
    <property type="entry name" value="RNase_PH"/>
    <property type="match status" value="1"/>
</dbReference>
<feature type="domain" description="Exoribonuclease phosphorolytic" evidence="6">
    <location>
        <begin position="34"/>
        <end position="148"/>
    </location>
</feature>
<dbReference type="AlphaFoldDB" id="A0A7R9QG16"/>
<dbReference type="GO" id="GO:0034475">
    <property type="term" value="P:U4 snRNA 3'-end processing"/>
    <property type="evidence" value="ECO:0007669"/>
    <property type="project" value="TreeGrafter"/>
</dbReference>
<evidence type="ECO:0000256" key="1">
    <source>
        <dbReference type="ARBA" id="ARBA00004123"/>
    </source>
</evidence>
<evidence type="ECO:0000313" key="7">
    <source>
        <dbReference type="EMBL" id="CAD7644220.1"/>
    </source>
</evidence>
<dbReference type="InterPro" id="IPR020568">
    <property type="entry name" value="Ribosomal_Su5_D2-typ_SF"/>
</dbReference>
<keyword evidence="4" id="KW-0271">Exosome</keyword>
<dbReference type="OrthoDB" id="27298at2759"/>
<gene>
    <name evidence="7" type="ORF">ONB1V03_LOCUS4549</name>
</gene>
<dbReference type="InterPro" id="IPR050080">
    <property type="entry name" value="RNase_PH"/>
</dbReference>
<dbReference type="GO" id="GO:0000177">
    <property type="term" value="C:cytoplasmic exosome (RNase complex)"/>
    <property type="evidence" value="ECO:0007669"/>
    <property type="project" value="TreeGrafter"/>
</dbReference>
<dbReference type="InterPro" id="IPR027408">
    <property type="entry name" value="PNPase/RNase_PH_dom_sf"/>
</dbReference>
<dbReference type="GO" id="GO:0003723">
    <property type="term" value="F:RNA binding"/>
    <property type="evidence" value="ECO:0007669"/>
    <property type="project" value="TreeGrafter"/>
</dbReference>
<comment type="similarity">
    <text evidence="2">Belongs to the RNase PH family.</text>
</comment>
<accession>A0A7R9QG16</accession>
<dbReference type="GO" id="GO:0005730">
    <property type="term" value="C:nucleolus"/>
    <property type="evidence" value="ECO:0007669"/>
    <property type="project" value="TreeGrafter"/>
</dbReference>
<dbReference type="EMBL" id="OC916423">
    <property type="protein sequence ID" value="CAD7644220.1"/>
    <property type="molecule type" value="Genomic_DNA"/>
</dbReference>
<dbReference type="SUPFAM" id="SSF55666">
    <property type="entry name" value="Ribonuclease PH domain 2-like"/>
    <property type="match status" value="1"/>
</dbReference>
<evidence type="ECO:0000256" key="4">
    <source>
        <dbReference type="ARBA" id="ARBA00022835"/>
    </source>
</evidence>
<protein>
    <recommendedName>
        <fullName evidence="6">Exoribonuclease phosphorolytic domain-containing protein</fullName>
    </recommendedName>
</protein>
<dbReference type="GO" id="GO:0000176">
    <property type="term" value="C:nuclear exosome (RNase complex)"/>
    <property type="evidence" value="ECO:0007669"/>
    <property type="project" value="TreeGrafter"/>
</dbReference>
<dbReference type="InterPro" id="IPR036345">
    <property type="entry name" value="ExoRNase_PH_dom2_sf"/>
</dbReference>
<evidence type="ECO:0000256" key="5">
    <source>
        <dbReference type="ARBA" id="ARBA00023242"/>
    </source>
</evidence>
<dbReference type="PANTHER" id="PTHR11953">
    <property type="entry name" value="EXOSOME COMPLEX COMPONENT"/>
    <property type="match status" value="1"/>
</dbReference>
<sequence length="245" mass="27039">MKTDTELATEPVMDAMEAMDTTEVREQIQSVVLSNLSRSDGSSLYSFGDTVVQTSVFGPTECHQSKEDPIRTALTVCYRRLIRNANRDDPQTKAIERFIESNVSSILYSRLHPRTLLTIILQEMQNSGSFVASALNGVCFALLDSGFPLKCLLAAVEAIVTTDGHVIVNASDTDRESAAAVVTVVFESTQSKVVSIASDGNLSFTQLQQIITSCKESAQKIFTFYRNSIQKRFDKDLNHLIDNNV</sequence>
<dbReference type="PANTHER" id="PTHR11953:SF1">
    <property type="entry name" value="EXOSOME COMPLEX COMPONENT RRP46"/>
    <property type="match status" value="1"/>
</dbReference>
<proteinExistence type="inferred from homology"/>
<keyword evidence="5" id="KW-0539">Nucleus</keyword>
<dbReference type="InterPro" id="IPR001247">
    <property type="entry name" value="ExoRNase_PH_dom1"/>
</dbReference>
<dbReference type="GO" id="GO:0016075">
    <property type="term" value="P:rRNA catabolic process"/>
    <property type="evidence" value="ECO:0007669"/>
    <property type="project" value="TreeGrafter"/>
</dbReference>
<dbReference type="GO" id="GO:0006364">
    <property type="term" value="P:rRNA processing"/>
    <property type="evidence" value="ECO:0007669"/>
    <property type="project" value="UniProtKB-KW"/>
</dbReference>
<evidence type="ECO:0000256" key="3">
    <source>
        <dbReference type="ARBA" id="ARBA00022552"/>
    </source>
</evidence>